<name>A0A382LV56_9ZZZZ</name>
<evidence type="ECO:0000259" key="1">
    <source>
        <dbReference type="Pfam" id="PF13020"/>
    </source>
</evidence>
<sequence>TDVTDVHAMKLGWDLQCVIDGVEHYVEVKSTEGAAHTFEITSNEVRQLGDRQSRYLVIFVSNMTADAHTVRVIRGLHDAVDRFVTKDYRVGPQVWKPFHDEENDEFTVPTSSNAD</sequence>
<dbReference type="AlphaFoldDB" id="A0A382LV56"/>
<feature type="non-terminal residue" evidence="2">
    <location>
        <position position="1"/>
    </location>
</feature>
<accession>A0A382LV56</accession>
<organism evidence="2">
    <name type="scientific">marine metagenome</name>
    <dbReference type="NCBI Taxonomy" id="408172"/>
    <lineage>
        <taxon>unclassified sequences</taxon>
        <taxon>metagenomes</taxon>
        <taxon>ecological metagenomes</taxon>
    </lineage>
</organism>
<dbReference type="Pfam" id="PF13020">
    <property type="entry name" value="NOV_C"/>
    <property type="match status" value="1"/>
</dbReference>
<dbReference type="EMBL" id="UINC01089489">
    <property type="protein sequence ID" value="SVC40634.1"/>
    <property type="molecule type" value="Genomic_DNA"/>
</dbReference>
<gene>
    <name evidence="2" type="ORF">METZ01_LOCUS293488</name>
</gene>
<dbReference type="InterPro" id="IPR024975">
    <property type="entry name" value="NOV_C"/>
</dbReference>
<protein>
    <recommendedName>
        <fullName evidence="1">Protein NO VEIN C-terminal domain-containing protein</fullName>
    </recommendedName>
</protein>
<proteinExistence type="predicted"/>
<feature type="domain" description="Protein NO VEIN C-terminal" evidence="1">
    <location>
        <begin position="5"/>
        <end position="71"/>
    </location>
</feature>
<reference evidence="2" key="1">
    <citation type="submission" date="2018-05" db="EMBL/GenBank/DDBJ databases">
        <authorList>
            <person name="Lanie J.A."/>
            <person name="Ng W.-L."/>
            <person name="Kazmierczak K.M."/>
            <person name="Andrzejewski T.M."/>
            <person name="Davidsen T.M."/>
            <person name="Wayne K.J."/>
            <person name="Tettelin H."/>
            <person name="Glass J.I."/>
            <person name="Rusch D."/>
            <person name="Podicherti R."/>
            <person name="Tsui H.-C.T."/>
            <person name="Winkler M.E."/>
        </authorList>
    </citation>
    <scope>NUCLEOTIDE SEQUENCE</scope>
</reference>
<evidence type="ECO:0000313" key="2">
    <source>
        <dbReference type="EMBL" id="SVC40634.1"/>
    </source>
</evidence>